<evidence type="ECO:0000313" key="3">
    <source>
        <dbReference type="Proteomes" id="UP000297245"/>
    </source>
</evidence>
<feature type="coiled-coil region" evidence="1">
    <location>
        <begin position="168"/>
        <end position="195"/>
    </location>
</feature>
<reference evidence="2 3" key="1">
    <citation type="journal article" date="2019" name="Nat. Ecol. Evol.">
        <title>Megaphylogeny resolves global patterns of mushroom evolution.</title>
        <authorList>
            <person name="Varga T."/>
            <person name="Krizsan K."/>
            <person name="Foldi C."/>
            <person name="Dima B."/>
            <person name="Sanchez-Garcia M."/>
            <person name="Sanchez-Ramirez S."/>
            <person name="Szollosi G.J."/>
            <person name="Szarkandi J.G."/>
            <person name="Papp V."/>
            <person name="Albert L."/>
            <person name="Andreopoulos W."/>
            <person name="Angelini C."/>
            <person name="Antonin V."/>
            <person name="Barry K.W."/>
            <person name="Bougher N.L."/>
            <person name="Buchanan P."/>
            <person name="Buyck B."/>
            <person name="Bense V."/>
            <person name="Catcheside P."/>
            <person name="Chovatia M."/>
            <person name="Cooper J."/>
            <person name="Damon W."/>
            <person name="Desjardin D."/>
            <person name="Finy P."/>
            <person name="Geml J."/>
            <person name="Haridas S."/>
            <person name="Hughes K."/>
            <person name="Justo A."/>
            <person name="Karasinski D."/>
            <person name="Kautmanova I."/>
            <person name="Kiss B."/>
            <person name="Kocsube S."/>
            <person name="Kotiranta H."/>
            <person name="LaButti K.M."/>
            <person name="Lechner B.E."/>
            <person name="Liimatainen K."/>
            <person name="Lipzen A."/>
            <person name="Lukacs Z."/>
            <person name="Mihaltcheva S."/>
            <person name="Morgado L.N."/>
            <person name="Niskanen T."/>
            <person name="Noordeloos M.E."/>
            <person name="Ohm R.A."/>
            <person name="Ortiz-Santana B."/>
            <person name="Ovrebo C."/>
            <person name="Racz N."/>
            <person name="Riley R."/>
            <person name="Savchenko A."/>
            <person name="Shiryaev A."/>
            <person name="Soop K."/>
            <person name="Spirin V."/>
            <person name="Szebenyi C."/>
            <person name="Tomsovsky M."/>
            <person name="Tulloss R.E."/>
            <person name="Uehling J."/>
            <person name="Grigoriev I.V."/>
            <person name="Vagvolgyi C."/>
            <person name="Papp T."/>
            <person name="Martin F.M."/>
            <person name="Miettinen O."/>
            <person name="Hibbett D.S."/>
            <person name="Nagy L.G."/>
        </authorList>
    </citation>
    <scope>NUCLEOTIDE SEQUENCE [LARGE SCALE GENOMIC DNA]</scope>
    <source>
        <strain evidence="2 3">CBS 962.96</strain>
    </source>
</reference>
<evidence type="ECO:0000313" key="2">
    <source>
        <dbReference type="EMBL" id="THU89282.1"/>
    </source>
</evidence>
<evidence type="ECO:0000256" key="1">
    <source>
        <dbReference type="SAM" id="Coils"/>
    </source>
</evidence>
<dbReference type="Proteomes" id="UP000297245">
    <property type="component" value="Unassembled WGS sequence"/>
</dbReference>
<protein>
    <submittedName>
        <fullName evidence="2">Uncharacterized protein</fullName>
    </submittedName>
</protein>
<dbReference type="SUPFAM" id="SSF58100">
    <property type="entry name" value="Bacterial hemolysins"/>
    <property type="match status" value="1"/>
</dbReference>
<dbReference type="EMBL" id="ML179374">
    <property type="protein sequence ID" value="THU89282.1"/>
    <property type="molecule type" value="Genomic_DNA"/>
</dbReference>
<sequence length="350" mass="40491">MPSANSNPPPYELTKTEDDYIVVQEKVQKTIDDAAKDTPTSVEECFRRVSQRLDEAQEASIEFRPSIITFSDDWTGYHNRYHELLQGFAETGKAARKAAESFDLDLVDTIKNSKASLPEKREKIRGYQEQLKGFQEKSQKLSQDFVELQGQVTLYQDNLTRWAKETDIDELNRDIERISRKIQDLHTDIENLQNRFTGLFTVFGAAYVRSKLKKKRGYLILEMYRVLNLPVTHDLTTEHKNQREEQQQMLQGKRNAVNSLLKIQAIVQSLGDDMNAIRGCLVTFSEVWAFMHADLVEIDQKVELANTSQGKVLFQRRLESVESLNRSLKIALRQHEDKVEKEEIFTENAS</sequence>
<dbReference type="Gene3D" id="1.20.1170.10">
    <property type="match status" value="1"/>
</dbReference>
<keyword evidence="3" id="KW-1185">Reference proteome</keyword>
<gene>
    <name evidence="2" type="ORF">K435DRAFT_865464</name>
</gene>
<accession>A0A4S8LJD4</accession>
<dbReference type="OrthoDB" id="2954773at2759"/>
<feature type="coiled-coil region" evidence="1">
    <location>
        <begin position="117"/>
        <end position="144"/>
    </location>
</feature>
<keyword evidence="1" id="KW-0175">Coiled coil</keyword>
<organism evidence="2 3">
    <name type="scientific">Dendrothele bispora (strain CBS 962.96)</name>
    <dbReference type="NCBI Taxonomy" id="1314807"/>
    <lineage>
        <taxon>Eukaryota</taxon>
        <taxon>Fungi</taxon>
        <taxon>Dikarya</taxon>
        <taxon>Basidiomycota</taxon>
        <taxon>Agaricomycotina</taxon>
        <taxon>Agaricomycetes</taxon>
        <taxon>Agaricomycetidae</taxon>
        <taxon>Agaricales</taxon>
        <taxon>Agaricales incertae sedis</taxon>
        <taxon>Dendrothele</taxon>
    </lineage>
</organism>
<name>A0A4S8LJD4_DENBC</name>
<proteinExistence type="predicted"/>
<dbReference type="AlphaFoldDB" id="A0A4S8LJD4"/>